<keyword evidence="8" id="KW-0812">Transmembrane</keyword>
<dbReference type="CDD" id="cd06225">
    <property type="entry name" value="HAMP"/>
    <property type="match status" value="1"/>
</dbReference>
<dbReference type="InterPro" id="IPR005467">
    <property type="entry name" value="His_kinase_dom"/>
</dbReference>
<gene>
    <name evidence="11" type="ORF">SAMN05421640_1745</name>
</gene>
<organism evidence="11 12">
    <name type="scientific">Ekhidna lutea</name>
    <dbReference type="NCBI Taxonomy" id="447679"/>
    <lineage>
        <taxon>Bacteria</taxon>
        <taxon>Pseudomonadati</taxon>
        <taxon>Bacteroidota</taxon>
        <taxon>Cytophagia</taxon>
        <taxon>Cytophagales</taxon>
        <taxon>Reichenbachiellaceae</taxon>
        <taxon>Ekhidna</taxon>
    </lineage>
</organism>
<dbReference type="SMART" id="SM00387">
    <property type="entry name" value="HATPase_c"/>
    <property type="match status" value="1"/>
</dbReference>
<protein>
    <recommendedName>
        <fullName evidence="3">histidine kinase</fullName>
        <ecNumber evidence="3">2.7.13.3</ecNumber>
    </recommendedName>
</protein>
<evidence type="ECO:0000256" key="7">
    <source>
        <dbReference type="SAM" id="Coils"/>
    </source>
</evidence>
<dbReference type="InterPro" id="IPR052162">
    <property type="entry name" value="Sensor_kinase/Photoreceptor"/>
</dbReference>
<dbReference type="OrthoDB" id="109585at2"/>
<dbReference type="RefSeq" id="WP_089356490.1">
    <property type="nucleotide sequence ID" value="NZ_FZPD01000003.1"/>
</dbReference>
<dbReference type="InterPro" id="IPR003594">
    <property type="entry name" value="HATPase_dom"/>
</dbReference>
<dbReference type="PROSITE" id="PS50885">
    <property type="entry name" value="HAMP"/>
    <property type="match status" value="1"/>
</dbReference>
<dbReference type="GO" id="GO:0004673">
    <property type="term" value="F:protein histidine kinase activity"/>
    <property type="evidence" value="ECO:0007669"/>
    <property type="project" value="UniProtKB-EC"/>
</dbReference>
<dbReference type="SMART" id="SM00304">
    <property type="entry name" value="HAMP"/>
    <property type="match status" value="1"/>
</dbReference>
<evidence type="ECO:0000256" key="1">
    <source>
        <dbReference type="ARBA" id="ARBA00000085"/>
    </source>
</evidence>
<dbReference type="Proteomes" id="UP000198393">
    <property type="component" value="Unassembled WGS sequence"/>
</dbReference>
<proteinExistence type="predicted"/>
<dbReference type="Pfam" id="PF00672">
    <property type="entry name" value="HAMP"/>
    <property type="match status" value="1"/>
</dbReference>
<reference evidence="11 12" key="1">
    <citation type="submission" date="2017-06" db="EMBL/GenBank/DDBJ databases">
        <authorList>
            <person name="Kim H.J."/>
            <person name="Triplett B.A."/>
        </authorList>
    </citation>
    <scope>NUCLEOTIDE SEQUENCE [LARGE SCALE GENOMIC DNA]</scope>
    <source>
        <strain evidence="11 12">DSM 19307</strain>
    </source>
</reference>
<keyword evidence="8" id="KW-0472">Membrane</keyword>
<dbReference type="GO" id="GO:0016020">
    <property type="term" value="C:membrane"/>
    <property type="evidence" value="ECO:0007669"/>
    <property type="project" value="UniProtKB-SubCell"/>
</dbReference>
<keyword evidence="6 11" id="KW-0418">Kinase</keyword>
<feature type="coiled-coil region" evidence="7">
    <location>
        <begin position="323"/>
        <end position="350"/>
    </location>
</feature>
<dbReference type="PANTHER" id="PTHR43304:SF1">
    <property type="entry name" value="PAC DOMAIN-CONTAINING PROTEIN"/>
    <property type="match status" value="1"/>
</dbReference>
<dbReference type="SUPFAM" id="SSF55874">
    <property type="entry name" value="ATPase domain of HSP90 chaperone/DNA topoisomerase II/histidine kinase"/>
    <property type="match status" value="1"/>
</dbReference>
<evidence type="ECO:0000256" key="8">
    <source>
        <dbReference type="SAM" id="Phobius"/>
    </source>
</evidence>
<accession>A0A239IRJ7</accession>
<feature type="domain" description="Histidine kinase" evidence="9">
    <location>
        <begin position="297"/>
        <end position="508"/>
    </location>
</feature>
<sequence length="508" mass="57904">MTKKANRVREVILRRSTLIIFFILILGAFGLLRVVTTHKDIDDVANIDLPLIEVLTQIETYQLEQAINFERAIRYAEEIEPGNDIALQGFAMADSTFRYMAELVDILLVDAEHQVSEALKITNQEAQRIKLKGLLLSIKKLESDHTSYENHALEVVDLLEEGRLEEAVFASERVEHEEDQFNKQVEGVLMRHEMFTEALVKIVEQEEVLSMKWIVTLTLLFIILSLLAVYTFSYKIWRPLEDIRSGAEKIEAGNLNARIKLSSNSITSDIVDSFNSMAERLSYSQKEIDQFIHFSYSTADDLKAPITNLGSLLDMLGKDNVNASNFKAILNNARKTNQQLEKTVNSLVEVNKVREELSSEKDYLNIDEVLKEVVATSVAKIKNANATIKKDFSECTHISYPKTQLKAIFKHLLLNSLTYRDPEKALQIRIKSKQKNGHTTIIFKDNGLGFDSIKHKEEIFKPYTRLHSHVDGSGLGLYIIKMIVDYHRGGIRVESESRRGATFALRLD</sequence>
<evidence type="ECO:0000259" key="10">
    <source>
        <dbReference type="PROSITE" id="PS50885"/>
    </source>
</evidence>
<evidence type="ECO:0000256" key="2">
    <source>
        <dbReference type="ARBA" id="ARBA00004370"/>
    </source>
</evidence>
<dbReference type="EC" id="2.7.13.3" evidence="3"/>
<dbReference type="InterPro" id="IPR004358">
    <property type="entry name" value="Sig_transdc_His_kin-like_C"/>
</dbReference>
<evidence type="ECO:0000256" key="5">
    <source>
        <dbReference type="ARBA" id="ARBA00022679"/>
    </source>
</evidence>
<dbReference type="PRINTS" id="PR00344">
    <property type="entry name" value="BCTRLSENSOR"/>
</dbReference>
<dbReference type="GO" id="GO:0007165">
    <property type="term" value="P:signal transduction"/>
    <property type="evidence" value="ECO:0007669"/>
    <property type="project" value="InterPro"/>
</dbReference>
<evidence type="ECO:0000256" key="4">
    <source>
        <dbReference type="ARBA" id="ARBA00022553"/>
    </source>
</evidence>
<evidence type="ECO:0000313" key="11">
    <source>
        <dbReference type="EMBL" id="SNS95044.1"/>
    </source>
</evidence>
<comment type="subcellular location">
    <subcellularLocation>
        <location evidence="2">Membrane</location>
    </subcellularLocation>
</comment>
<name>A0A239IRJ7_EKHLU</name>
<dbReference type="PROSITE" id="PS50109">
    <property type="entry name" value="HIS_KIN"/>
    <property type="match status" value="1"/>
</dbReference>
<dbReference type="Pfam" id="PF02518">
    <property type="entry name" value="HATPase_c"/>
    <property type="match status" value="1"/>
</dbReference>
<dbReference type="PANTHER" id="PTHR43304">
    <property type="entry name" value="PHYTOCHROME-LIKE PROTEIN CPH1"/>
    <property type="match status" value="1"/>
</dbReference>
<keyword evidence="12" id="KW-1185">Reference proteome</keyword>
<dbReference type="SUPFAM" id="SSF158472">
    <property type="entry name" value="HAMP domain-like"/>
    <property type="match status" value="1"/>
</dbReference>
<evidence type="ECO:0000256" key="6">
    <source>
        <dbReference type="ARBA" id="ARBA00022777"/>
    </source>
</evidence>
<keyword evidence="7" id="KW-0175">Coiled coil</keyword>
<dbReference type="EMBL" id="FZPD01000003">
    <property type="protein sequence ID" value="SNS95044.1"/>
    <property type="molecule type" value="Genomic_DNA"/>
</dbReference>
<feature type="transmembrane region" description="Helical" evidence="8">
    <location>
        <begin position="213"/>
        <end position="234"/>
    </location>
</feature>
<keyword evidence="4" id="KW-0597">Phosphoprotein</keyword>
<evidence type="ECO:0000313" key="12">
    <source>
        <dbReference type="Proteomes" id="UP000198393"/>
    </source>
</evidence>
<keyword evidence="5" id="KW-0808">Transferase</keyword>
<dbReference type="Gene3D" id="3.30.565.10">
    <property type="entry name" value="Histidine kinase-like ATPase, C-terminal domain"/>
    <property type="match status" value="1"/>
</dbReference>
<comment type="catalytic activity">
    <reaction evidence="1">
        <text>ATP + protein L-histidine = ADP + protein N-phospho-L-histidine.</text>
        <dbReference type="EC" id="2.7.13.3"/>
    </reaction>
</comment>
<dbReference type="InterPro" id="IPR036890">
    <property type="entry name" value="HATPase_C_sf"/>
</dbReference>
<dbReference type="AlphaFoldDB" id="A0A239IRJ7"/>
<evidence type="ECO:0000256" key="3">
    <source>
        <dbReference type="ARBA" id="ARBA00012438"/>
    </source>
</evidence>
<feature type="domain" description="HAMP" evidence="10">
    <location>
        <begin position="234"/>
        <end position="286"/>
    </location>
</feature>
<keyword evidence="8" id="KW-1133">Transmembrane helix</keyword>
<dbReference type="Gene3D" id="6.10.340.10">
    <property type="match status" value="1"/>
</dbReference>
<evidence type="ECO:0000259" key="9">
    <source>
        <dbReference type="PROSITE" id="PS50109"/>
    </source>
</evidence>
<feature type="transmembrane region" description="Helical" evidence="8">
    <location>
        <begin position="12"/>
        <end position="32"/>
    </location>
</feature>
<dbReference type="InterPro" id="IPR003660">
    <property type="entry name" value="HAMP_dom"/>
</dbReference>